<dbReference type="InterPro" id="IPR035647">
    <property type="entry name" value="EFG_III/V"/>
</dbReference>
<dbReference type="PANTHER" id="PTHR43261">
    <property type="entry name" value="TRANSLATION ELONGATION FACTOR G-RELATED"/>
    <property type="match status" value="1"/>
</dbReference>
<evidence type="ECO:0000259" key="3">
    <source>
        <dbReference type="PROSITE" id="PS51722"/>
    </source>
</evidence>
<dbReference type="Gene3D" id="3.30.70.870">
    <property type="entry name" value="Elongation Factor G (Translational Gtpase), domain 3"/>
    <property type="match status" value="1"/>
</dbReference>
<keyword evidence="4" id="KW-0251">Elongation factor</keyword>
<dbReference type="InterPro" id="IPR009000">
    <property type="entry name" value="Transl_B-barrel_sf"/>
</dbReference>
<dbReference type="PROSITE" id="PS51722">
    <property type="entry name" value="G_TR_2"/>
    <property type="match status" value="1"/>
</dbReference>
<dbReference type="NCBIfam" id="NF009381">
    <property type="entry name" value="PRK12740.1-5"/>
    <property type="match status" value="1"/>
</dbReference>
<dbReference type="Pfam" id="PF22042">
    <property type="entry name" value="EF-G_D2"/>
    <property type="match status" value="1"/>
</dbReference>
<dbReference type="SUPFAM" id="SSF54980">
    <property type="entry name" value="EF-G C-terminal domain-like"/>
    <property type="match status" value="2"/>
</dbReference>
<dbReference type="GO" id="GO:0005525">
    <property type="term" value="F:GTP binding"/>
    <property type="evidence" value="ECO:0007669"/>
    <property type="project" value="UniProtKB-KW"/>
</dbReference>
<dbReference type="InterPro" id="IPR047872">
    <property type="entry name" value="EFG_IV"/>
</dbReference>
<dbReference type="GO" id="GO:0032790">
    <property type="term" value="P:ribosome disassembly"/>
    <property type="evidence" value="ECO:0007669"/>
    <property type="project" value="TreeGrafter"/>
</dbReference>
<reference evidence="4" key="1">
    <citation type="submission" date="2016-10" db="EMBL/GenBank/DDBJ databases">
        <title>Sequence of Gallionella enrichment culture.</title>
        <authorList>
            <person name="Poehlein A."/>
            <person name="Muehling M."/>
            <person name="Daniel R."/>
        </authorList>
    </citation>
    <scope>NUCLEOTIDE SEQUENCE</scope>
</reference>
<dbReference type="SMART" id="SM00889">
    <property type="entry name" value="EFG_IV"/>
    <property type="match status" value="1"/>
</dbReference>
<dbReference type="InterPro" id="IPR020568">
    <property type="entry name" value="Ribosomal_Su5_D2-typ_SF"/>
</dbReference>
<dbReference type="InterPro" id="IPR041095">
    <property type="entry name" value="EFG_II"/>
</dbReference>
<dbReference type="InterPro" id="IPR014721">
    <property type="entry name" value="Ribsml_uS5_D2-typ_fold_subgr"/>
</dbReference>
<sequence>MLCEAMLACSGRIGRLGSVSAGTTVSDYHPSEKAHQISVHATLLATEWMERKFNIIDTPGCADFISEGLGALRVGDFALVVIHAAHGLGYGTDAVWEYATQFGLPKMIVINALDKANVDFDSVVNSAREHFGKKVFPLTLPVNPGPGFDQVLDVMRSEVVTYKPGAMGAYEEKPAQGALLSKVQELHRQLVESVAESDDKLLEHYFEEGSLTEDELRSYLHKAIQEQVLIPLFAVSAETNVGVARMMDLIAKYGSSPLDRAEVPAKGANGEDVTVPLDKPEPVVYVFKTMNEAGVGELSMFRVYSGRIKSGDELFNPARQVTERISQIFLLNGQERTPVPSLGAGDIGAVVKMRDTHTGNTLCSPRFPVQLSKVVYPSPNIHGALRLKSKGDEDKLAAGLATLHDEDPTFLYRVDDEIHQTIVSGQGEIHLQIIVERLQRRFGVAVELDEPRIPYRETIRAKADSKYRHKKQTGGAGQFAEVWMRVEPAPRDTGLQFVQSLVGTNVDRVFVPSVEKGVRTACTEGIYAGYRVVDVKAEFYDGKMHPVDSKDIAFQIAGYFAFKEGFMSAQPRLLEPILTVTITVPEEFMGDIMGDISSRRGKILGVDNDGRFQVVKALVPQKELYHYSSIVRSITSGRGRHSEEFSHYEEVPPDLEKKLVEEARVRREAAHNNHH</sequence>
<gene>
    <name evidence="4" type="primary">fus</name>
    <name evidence="4" type="ORF">GALL_224220</name>
</gene>
<dbReference type="SUPFAM" id="SSF54211">
    <property type="entry name" value="Ribosomal protein S5 domain 2-like"/>
    <property type="match status" value="1"/>
</dbReference>
<dbReference type="EMBL" id="MLJW01000164">
    <property type="protein sequence ID" value="OIQ95550.1"/>
    <property type="molecule type" value="Genomic_DNA"/>
</dbReference>
<dbReference type="InterPro" id="IPR000640">
    <property type="entry name" value="EFG_V-like"/>
</dbReference>
<dbReference type="InterPro" id="IPR005517">
    <property type="entry name" value="Transl_elong_EFG/EF2_IV"/>
</dbReference>
<dbReference type="SUPFAM" id="SSF52540">
    <property type="entry name" value="P-loop containing nucleoside triphosphate hydrolases"/>
    <property type="match status" value="1"/>
</dbReference>
<dbReference type="CDD" id="cd16262">
    <property type="entry name" value="EFG_III"/>
    <property type="match status" value="1"/>
</dbReference>
<dbReference type="Gene3D" id="3.30.70.240">
    <property type="match status" value="1"/>
</dbReference>
<evidence type="ECO:0000256" key="2">
    <source>
        <dbReference type="ARBA" id="ARBA00023134"/>
    </source>
</evidence>
<evidence type="ECO:0000256" key="1">
    <source>
        <dbReference type="ARBA" id="ARBA00022741"/>
    </source>
</evidence>
<keyword evidence="2" id="KW-0342">GTP-binding</keyword>
<dbReference type="InterPro" id="IPR053905">
    <property type="entry name" value="EF-G-like_DII"/>
</dbReference>
<dbReference type="InterPro" id="IPR035649">
    <property type="entry name" value="EFG_V"/>
</dbReference>
<keyword evidence="4" id="KW-0648">Protein biosynthesis</keyword>
<dbReference type="FunFam" id="3.30.70.240:FF:000001">
    <property type="entry name" value="Elongation factor G"/>
    <property type="match status" value="1"/>
</dbReference>
<dbReference type="Pfam" id="PF00679">
    <property type="entry name" value="EFG_C"/>
    <property type="match status" value="1"/>
</dbReference>
<evidence type="ECO:0000313" key="4">
    <source>
        <dbReference type="EMBL" id="OIQ95550.1"/>
    </source>
</evidence>
<protein>
    <submittedName>
        <fullName evidence="4">Elongation factor G</fullName>
    </submittedName>
</protein>
<dbReference type="AlphaFoldDB" id="A0A1J5RHI6"/>
<dbReference type="GO" id="GO:0003924">
    <property type="term" value="F:GTPase activity"/>
    <property type="evidence" value="ECO:0007669"/>
    <property type="project" value="InterPro"/>
</dbReference>
<dbReference type="PANTHER" id="PTHR43261:SF6">
    <property type="entry name" value="ELONGATION FACTOR G-LIKE PROTEIN"/>
    <property type="match status" value="1"/>
</dbReference>
<dbReference type="Pfam" id="PF14492">
    <property type="entry name" value="EFG_III"/>
    <property type="match status" value="1"/>
</dbReference>
<accession>A0A1J5RHI6</accession>
<dbReference type="InterPro" id="IPR027417">
    <property type="entry name" value="P-loop_NTPase"/>
</dbReference>
<dbReference type="Pfam" id="PF03764">
    <property type="entry name" value="EFG_IV"/>
    <property type="match status" value="1"/>
</dbReference>
<dbReference type="InterPro" id="IPR009022">
    <property type="entry name" value="EFG_III"/>
</dbReference>
<dbReference type="GO" id="GO:0003746">
    <property type="term" value="F:translation elongation factor activity"/>
    <property type="evidence" value="ECO:0007669"/>
    <property type="project" value="UniProtKB-KW"/>
</dbReference>
<name>A0A1J5RHI6_9ZZZZ</name>
<dbReference type="CDD" id="cd04088">
    <property type="entry name" value="EFG_mtEFG_II"/>
    <property type="match status" value="1"/>
</dbReference>
<organism evidence="4">
    <name type="scientific">mine drainage metagenome</name>
    <dbReference type="NCBI Taxonomy" id="410659"/>
    <lineage>
        <taxon>unclassified sequences</taxon>
        <taxon>metagenomes</taxon>
        <taxon>ecological metagenomes</taxon>
    </lineage>
</organism>
<dbReference type="InterPro" id="IPR000795">
    <property type="entry name" value="T_Tr_GTP-bd_dom"/>
</dbReference>
<dbReference type="CDD" id="cd01434">
    <property type="entry name" value="EFG_mtEFG1_IV"/>
    <property type="match status" value="1"/>
</dbReference>
<dbReference type="Gene3D" id="3.30.230.10">
    <property type="match status" value="1"/>
</dbReference>
<dbReference type="FunFam" id="3.30.230.10:FF:000003">
    <property type="entry name" value="Elongation factor G"/>
    <property type="match status" value="1"/>
</dbReference>
<dbReference type="Gene3D" id="3.40.50.300">
    <property type="entry name" value="P-loop containing nucleotide triphosphate hydrolases"/>
    <property type="match status" value="1"/>
</dbReference>
<proteinExistence type="predicted"/>
<feature type="domain" description="Tr-type G" evidence="3">
    <location>
        <begin position="1"/>
        <end position="258"/>
    </location>
</feature>
<dbReference type="SMART" id="SM00838">
    <property type="entry name" value="EFG_C"/>
    <property type="match status" value="1"/>
</dbReference>
<comment type="caution">
    <text evidence="4">The sequence shown here is derived from an EMBL/GenBank/DDBJ whole genome shotgun (WGS) entry which is preliminary data.</text>
</comment>
<dbReference type="CDD" id="cd03713">
    <property type="entry name" value="EFG_mtEFG_C"/>
    <property type="match status" value="1"/>
</dbReference>
<dbReference type="Pfam" id="PF00009">
    <property type="entry name" value="GTP_EFTU"/>
    <property type="match status" value="1"/>
</dbReference>
<keyword evidence="1" id="KW-0547">Nucleotide-binding</keyword>
<dbReference type="SUPFAM" id="SSF50447">
    <property type="entry name" value="Translation proteins"/>
    <property type="match status" value="1"/>
</dbReference>
<dbReference type="Gene3D" id="2.40.30.10">
    <property type="entry name" value="Translation factors"/>
    <property type="match status" value="1"/>
</dbReference>